<proteinExistence type="predicted"/>
<dbReference type="EMBL" id="CP097509">
    <property type="protein sequence ID" value="URE16044.1"/>
    <property type="molecule type" value="Genomic_DNA"/>
</dbReference>
<dbReference type="Pfam" id="PF07103">
    <property type="entry name" value="DUF1365"/>
    <property type="match status" value="2"/>
</dbReference>
<organism evidence="1 2">
    <name type="scientific">Musa troglodytarum</name>
    <name type="common">fe'i banana</name>
    <dbReference type="NCBI Taxonomy" id="320322"/>
    <lineage>
        <taxon>Eukaryota</taxon>
        <taxon>Viridiplantae</taxon>
        <taxon>Streptophyta</taxon>
        <taxon>Embryophyta</taxon>
        <taxon>Tracheophyta</taxon>
        <taxon>Spermatophyta</taxon>
        <taxon>Magnoliopsida</taxon>
        <taxon>Liliopsida</taxon>
        <taxon>Zingiberales</taxon>
        <taxon>Musaceae</taxon>
        <taxon>Musa</taxon>
    </lineage>
</organism>
<dbReference type="InterPro" id="IPR010775">
    <property type="entry name" value="DUF1365"/>
</dbReference>
<sequence>MEAVYLLCSVASTTITSSLLSLALAIQSIPLFFCRFWSPAPEAGGREGDGDGDAAVRLYEGCVHHARRRPVAHAFEYPVRYALIDLDRAPQPSHLSADRAREIAHTNGSVFLLTIPANIGYEQNPLSVYYCYEVAEDEGREEVGPAPILRMCIAEVTNTPWGERVSFVFCPGSDVVAKPLHVSPFMDMLGNWCMFADAPGEDLSLVISVQHPTLGNYFTATLRAKRVHSLFDSTFVATYFWLMPHKVAMWIYWQVMMNSNVVITISKIPKPKYYRYAQDLSHYAKAFDNIASKVYCKALKLWWKNVKFLDHPKYLSSRYRDDAVLRDRELRSQNAGQSKILPNCTSNMDFKDRWCVWSEAPWPWS</sequence>
<evidence type="ECO:0000313" key="1">
    <source>
        <dbReference type="EMBL" id="URE16044.1"/>
    </source>
</evidence>
<dbReference type="AlphaFoldDB" id="A0A9E7GQ29"/>
<keyword evidence="2" id="KW-1185">Reference proteome</keyword>
<gene>
    <name evidence="1" type="ORF">MUK42_11865</name>
</gene>
<name>A0A9E7GQ29_9LILI</name>
<dbReference type="PANTHER" id="PTHR33973">
    <property type="entry name" value="OS07G0153300 PROTEIN"/>
    <property type="match status" value="1"/>
</dbReference>
<accession>A0A9E7GQ29</accession>
<dbReference type="OrthoDB" id="3340520at2759"/>
<evidence type="ECO:0000313" key="2">
    <source>
        <dbReference type="Proteomes" id="UP001055439"/>
    </source>
</evidence>
<reference evidence="1" key="1">
    <citation type="submission" date="2022-05" db="EMBL/GenBank/DDBJ databases">
        <title>The Musa troglodytarum L. genome provides insights into the mechanism of non-climacteric behaviour and enrichment of carotenoids.</title>
        <authorList>
            <person name="Wang J."/>
        </authorList>
    </citation>
    <scope>NUCLEOTIDE SEQUENCE</scope>
    <source>
        <tissue evidence="1">Leaf</tissue>
    </source>
</reference>
<dbReference type="PANTHER" id="PTHR33973:SF4">
    <property type="entry name" value="OS07G0153300 PROTEIN"/>
    <property type="match status" value="1"/>
</dbReference>
<protein>
    <submittedName>
        <fullName evidence="1">Uncharacterized protein</fullName>
    </submittedName>
</protein>
<dbReference type="Proteomes" id="UP001055439">
    <property type="component" value="Chromosome 7"/>
</dbReference>